<dbReference type="EMBL" id="OC860474">
    <property type="protein sequence ID" value="CAD7628622.1"/>
    <property type="molecule type" value="Genomic_DNA"/>
</dbReference>
<dbReference type="GO" id="GO:0016593">
    <property type="term" value="C:Cdc73/Paf1 complex"/>
    <property type="evidence" value="ECO:0007669"/>
    <property type="project" value="TreeGrafter"/>
</dbReference>
<dbReference type="InterPro" id="IPR031101">
    <property type="entry name" value="Ctr9"/>
</dbReference>
<dbReference type="OrthoDB" id="343875at2759"/>
<reference evidence="3" key="1">
    <citation type="submission" date="2020-11" db="EMBL/GenBank/DDBJ databases">
        <authorList>
            <person name="Tran Van P."/>
        </authorList>
    </citation>
    <scope>NUCLEOTIDE SEQUENCE</scope>
</reference>
<dbReference type="EMBL" id="CAJPIZ010005899">
    <property type="protein sequence ID" value="CAG2109052.1"/>
    <property type="molecule type" value="Genomic_DNA"/>
</dbReference>
<keyword evidence="4" id="KW-1185">Reference proteome</keyword>
<protein>
    <submittedName>
        <fullName evidence="3">Uncharacterized protein</fullName>
    </submittedName>
</protein>
<evidence type="ECO:0000256" key="1">
    <source>
        <dbReference type="ARBA" id="ARBA00022737"/>
    </source>
</evidence>
<keyword evidence="2" id="KW-0802">TPR repeat</keyword>
<proteinExistence type="predicted"/>
<name>A0A7R9KV45_9ACAR</name>
<accession>A0A7R9KV45</accession>
<feature type="non-terminal residue" evidence="3">
    <location>
        <position position="81"/>
    </location>
</feature>
<dbReference type="PANTHER" id="PTHR14027:SF2">
    <property type="entry name" value="RNA POLYMERASE-ASSOCIATED PROTEIN CTR9 HOMOLOG"/>
    <property type="match status" value="1"/>
</dbReference>
<dbReference type="GO" id="GO:0006368">
    <property type="term" value="P:transcription elongation by RNA polymerase II"/>
    <property type="evidence" value="ECO:0007669"/>
    <property type="project" value="TreeGrafter"/>
</dbReference>
<organism evidence="3">
    <name type="scientific">Medioppia subpectinata</name>
    <dbReference type="NCBI Taxonomy" id="1979941"/>
    <lineage>
        <taxon>Eukaryota</taxon>
        <taxon>Metazoa</taxon>
        <taxon>Ecdysozoa</taxon>
        <taxon>Arthropoda</taxon>
        <taxon>Chelicerata</taxon>
        <taxon>Arachnida</taxon>
        <taxon>Acari</taxon>
        <taxon>Acariformes</taxon>
        <taxon>Sarcoptiformes</taxon>
        <taxon>Oribatida</taxon>
        <taxon>Brachypylina</taxon>
        <taxon>Oppioidea</taxon>
        <taxon>Oppiidae</taxon>
        <taxon>Medioppia</taxon>
    </lineage>
</organism>
<gene>
    <name evidence="3" type="ORF">OSB1V03_LOCUS9043</name>
</gene>
<dbReference type="GO" id="GO:0000993">
    <property type="term" value="F:RNA polymerase II complex binding"/>
    <property type="evidence" value="ECO:0007669"/>
    <property type="project" value="TreeGrafter"/>
</dbReference>
<evidence type="ECO:0000313" key="3">
    <source>
        <dbReference type="EMBL" id="CAD7628622.1"/>
    </source>
</evidence>
<dbReference type="PANTHER" id="PTHR14027">
    <property type="entry name" value="RNA POLYMERASE-ASSOCIATED PROTEIN CTR9"/>
    <property type="match status" value="1"/>
</dbReference>
<dbReference type="AlphaFoldDB" id="A0A7R9KV45"/>
<dbReference type="GO" id="GO:0006355">
    <property type="term" value="P:regulation of DNA-templated transcription"/>
    <property type="evidence" value="ECO:0007669"/>
    <property type="project" value="InterPro"/>
</dbReference>
<keyword evidence="1" id="KW-0677">Repeat</keyword>
<evidence type="ECO:0000256" key="2">
    <source>
        <dbReference type="ARBA" id="ARBA00022803"/>
    </source>
</evidence>
<dbReference type="Proteomes" id="UP000759131">
    <property type="component" value="Unassembled WGS sequence"/>
</dbReference>
<sequence length="81" mass="9385">MARNTIEIPLKESADEVIELDLDELPDCREVLQILQSETAPLSVWIQLALAYYKQNKEPDFVQLLESSRTDASLIYPDYER</sequence>
<evidence type="ECO:0000313" key="4">
    <source>
        <dbReference type="Proteomes" id="UP000759131"/>
    </source>
</evidence>